<dbReference type="FunFam" id="3.30.930.10:FF:000022">
    <property type="entry name" value="Phenylalanine--tRNA ligase beta subunit"/>
    <property type="match status" value="1"/>
</dbReference>
<dbReference type="InterPro" id="IPR012340">
    <property type="entry name" value="NA-bd_OB-fold"/>
</dbReference>
<comment type="subcellular location">
    <subcellularLocation>
        <location evidence="1 15">Cytoplasm</location>
    </subcellularLocation>
</comment>
<feature type="binding site" evidence="15">
    <location>
        <position position="470"/>
    </location>
    <ligand>
        <name>Mg(2+)</name>
        <dbReference type="ChEBI" id="CHEBI:18420"/>
        <note>shared with alpha subunit</note>
    </ligand>
</feature>
<feature type="binding site" evidence="15">
    <location>
        <position position="467"/>
    </location>
    <ligand>
        <name>Mg(2+)</name>
        <dbReference type="ChEBI" id="CHEBI:18420"/>
        <note>shared with alpha subunit</note>
    </ligand>
</feature>
<dbReference type="PROSITE" id="PS51447">
    <property type="entry name" value="FDX_ACB"/>
    <property type="match status" value="1"/>
</dbReference>
<dbReference type="PANTHER" id="PTHR10947">
    <property type="entry name" value="PHENYLALANYL-TRNA SYNTHETASE BETA CHAIN AND LEUCINE-RICH REPEAT-CONTAINING PROTEIN 47"/>
    <property type="match status" value="1"/>
</dbReference>
<gene>
    <name evidence="15" type="primary">pheT</name>
    <name evidence="20" type="ORF">EDD72_10464</name>
</gene>
<sequence length="804" mass="90188">MKVSYQWLSQYVDIDDISPYELAEKLTRSGIAVDVVQQVNPDLEKVVIGHVLETTKHPEANKLNICKVDVGQEEILQIVCGAANVAAGQKVPVALVGAKLPGGVKIKKAKLRGVESQGMICSAEELGMNERYLSKEKTEGILVLQEDAPIGESIEPLFGFDDYVLELDLTPNRSDCLSMIGVAYEVAAILDRPIKLPEDLLGVKIDTNHFVQIEIDAPQACKHYAARLVKNIQIAESPQWLQNRLIAAGIRPINNVVDVTNYVMLEYGQPLHAFDFDRLDQSKIVVRLAKPGEKIVTLDDQERTLDEEMLLITDGVKPIAIAGVMGGANSEVTEHTTQILLESAYFDGISIRKTSKKLGLRSEASMRFEKGVDPSRIYAAVNRAATLLQQLAGASIEGDITEKKVSEPENIKIHLRTDWVNKVLGTQITVYEMKKIFERLQFDTNQVDDGLIVTVPTRRPDIIQEVDLIEEIARIYGYDEIPTTMPSGKYSQGGLKRNQQLRRLIKDQLEAMGLQEVITYTFTGEQQLQLNQGVVTGQKPISLALPMSEERQFLRTDLLPHLLEVAQYNRNRNQFNIRIYELGTVFSSDEINLTTLPKEKQLIAGLVTGEVPTYWKKTNETYDFYYTKGIVEQILTGLGIDSIEIDPVSIKGYHPGRTAALKKDGILLGYVGQIHPKVQQQYDLDETYVFELDLNILLELADREIVYRPLPKYPAVERDLAVVVSNDVTSQQLIDIIEAAAGHLLESVTLFDVYKSEKLGKDKKSMAFSLTYRNKERTLTDEEIVSMQEKVIQALKEKIHAELR</sequence>
<feature type="binding site" evidence="15">
    <location>
        <position position="471"/>
    </location>
    <ligand>
        <name>Mg(2+)</name>
        <dbReference type="ChEBI" id="CHEBI:18420"/>
        <note>shared with alpha subunit</note>
    </ligand>
</feature>
<keyword evidence="9 15" id="KW-0067">ATP-binding</keyword>
<dbReference type="SUPFAM" id="SSF54991">
    <property type="entry name" value="Anticodon-binding domain of PheRS"/>
    <property type="match status" value="1"/>
</dbReference>
<dbReference type="HAMAP" id="MF_00283">
    <property type="entry name" value="Phe_tRNA_synth_beta1"/>
    <property type="match status" value="1"/>
</dbReference>
<feature type="domain" description="FDX-ACB" evidence="18">
    <location>
        <begin position="711"/>
        <end position="804"/>
    </location>
</feature>
<evidence type="ECO:0000313" key="21">
    <source>
        <dbReference type="Proteomes" id="UP000295788"/>
    </source>
</evidence>
<dbReference type="SUPFAM" id="SSF46955">
    <property type="entry name" value="Putative DNA-binding domain"/>
    <property type="match status" value="1"/>
</dbReference>
<comment type="subunit">
    <text evidence="3 15">Tetramer of two alpha and two beta subunits.</text>
</comment>
<dbReference type="OrthoDB" id="9805455at2"/>
<organism evidence="20 21">
    <name type="scientific">Tepidibacillus fermentans</name>
    <dbReference type="NCBI Taxonomy" id="1281767"/>
    <lineage>
        <taxon>Bacteria</taxon>
        <taxon>Bacillati</taxon>
        <taxon>Bacillota</taxon>
        <taxon>Bacilli</taxon>
        <taxon>Bacillales</taxon>
        <taxon>Bacillaceae</taxon>
        <taxon>Tepidibacillus</taxon>
    </lineage>
</organism>
<protein>
    <recommendedName>
        <fullName evidence="15">Phenylalanine--tRNA ligase beta subunit</fullName>
        <ecNumber evidence="15">6.1.1.20</ecNumber>
    </recommendedName>
    <alternativeName>
        <fullName evidence="15">Phenylalanyl-tRNA synthetase beta subunit</fullName>
        <shortName evidence="15">PheRS</shortName>
    </alternativeName>
</protein>
<dbReference type="InterPro" id="IPR041616">
    <property type="entry name" value="PheRS_beta_core"/>
</dbReference>
<feature type="domain" description="B5" evidence="19">
    <location>
        <begin position="408"/>
        <end position="483"/>
    </location>
</feature>
<reference evidence="20 21" key="1">
    <citation type="submission" date="2019-03" db="EMBL/GenBank/DDBJ databases">
        <title>Genomic Encyclopedia of Type Strains, Phase IV (KMG-IV): sequencing the most valuable type-strain genomes for metagenomic binning, comparative biology and taxonomic classification.</title>
        <authorList>
            <person name="Goeker M."/>
        </authorList>
    </citation>
    <scope>NUCLEOTIDE SEQUENCE [LARGE SCALE GENOMIC DNA]</scope>
    <source>
        <strain evidence="20 21">DSM 23802</strain>
    </source>
</reference>
<evidence type="ECO:0000256" key="16">
    <source>
        <dbReference type="PROSITE-ProRule" id="PRU00209"/>
    </source>
</evidence>
<evidence type="ECO:0000256" key="5">
    <source>
        <dbReference type="ARBA" id="ARBA00022555"/>
    </source>
</evidence>
<dbReference type="InterPro" id="IPR005147">
    <property type="entry name" value="tRNA_synthase_B5-dom"/>
</dbReference>
<dbReference type="GO" id="GO:0016740">
    <property type="term" value="F:transferase activity"/>
    <property type="evidence" value="ECO:0007669"/>
    <property type="project" value="UniProtKB-ARBA"/>
</dbReference>
<evidence type="ECO:0000259" key="18">
    <source>
        <dbReference type="PROSITE" id="PS51447"/>
    </source>
</evidence>
<evidence type="ECO:0000259" key="17">
    <source>
        <dbReference type="PROSITE" id="PS50886"/>
    </source>
</evidence>
<dbReference type="InterPro" id="IPR004532">
    <property type="entry name" value="Phe-tRNA-ligase_IIc_bsu_bact"/>
</dbReference>
<dbReference type="FunFam" id="3.50.40.10:FF:000001">
    <property type="entry name" value="Phenylalanine--tRNA ligase beta subunit"/>
    <property type="match status" value="1"/>
</dbReference>
<dbReference type="SMART" id="SM00873">
    <property type="entry name" value="B3_4"/>
    <property type="match status" value="1"/>
</dbReference>
<evidence type="ECO:0000256" key="7">
    <source>
        <dbReference type="ARBA" id="ARBA00022723"/>
    </source>
</evidence>
<dbReference type="InterPro" id="IPR005121">
    <property type="entry name" value="Fdx_antiC-bd"/>
</dbReference>
<evidence type="ECO:0000256" key="14">
    <source>
        <dbReference type="ARBA" id="ARBA00049255"/>
    </source>
</evidence>
<dbReference type="CDD" id="cd02796">
    <property type="entry name" value="tRNA_bind_bactPheRS"/>
    <property type="match status" value="1"/>
</dbReference>
<dbReference type="FunFam" id="2.40.50.140:FF:000045">
    <property type="entry name" value="Phenylalanine--tRNA ligase beta subunit"/>
    <property type="match status" value="1"/>
</dbReference>
<comment type="catalytic activity">
    <reaction evidence="14 15">
        <text>tRNA(Phe) + L-phenylalanine + ATP = L-phenylalanyl-tRNA(Phe) + AMP + diphosphate + H(+)</text>
        <dbReference type="Rhea" id="RHEA:19413"/>
        <dbReference type="Rhea" id="RHEA-COMP:9668"/>
        <dbReference type="Rhea" id="RHEA-COMP:9699"/>
        <dbReference type="ChEBI" id="CHEBI:15378"/>
        <dbReference type="ChEBI" id="CHEBI:30616"/>
        <dbReference type="ChEBI" id="CHEBI:33019"/>
        <dbReference type="ChEBI" id="CHEBI:58095"/>
        <dbReference type="ChEBI" id="CHEBI:78442"/>
        <dbReference type="ChEBI" id="CHEBI:78531"/>
        <dbReference type="ChEBI" id="CHEBI:456215"/>
        <dbReference type="EC" id="6.1.1.20"/>
    </reaction>
</comment>
<proteinExistence type="inferred from homology"/>
<keyword evidence="21" id="KW-1185">Reference proteome</keyword>
<dbReference type="NCBIfam" id="TIGR00472">
    <property type="entry name" value="pheT_bact"/>
    <property type="match status" value="1"/>
</dbReference>
<dbReference type="GO" id="GO:0140096">
    <property type="term" value="F:catalytic activity, acting on a protein"/>
    <property type="evidence" value="ECO:0007669"/>
    <property type="project" value="UniProtKB-ARBA"/>
</dbReference>
<dbReference type="InterPro" id="IPR009061">
    <property type="entry name" value="DNA-bd_dom_put_sf"/>
</dbReference>
<evidence type="ECO:0000256" key="1">
    <source>
        <dbReference type="ARBA" id="ARBA00004496"/>
    </source>
</evidence>
<dbReference type="Gene3D" id="3.50.40.10">
    <property type="entry name" value="Phenylalanyl-trna Synthetase, Chain B, domain 3"/>
    <property type="match status" value="1"/>
</dbReference>
<dbReference type="FunFam" id="3.30.70.380:FF:000001">
    <property type="entry name" value="Phenylalanine--tRNA ligase beta subunit"/>
    <property type="match status" value="1"/>
</dbReference>
<keyword evidence="4 15" id="KW-0963">Cytoplasm</keyword>
<evidence type="ECO:0000256" key="8">
    <source>
        <dbReference type="ARBA" id="ARBA00022741"/>
    </source>
</evidence>
<evidence type="ECO:0000256" key="4">
    <source>
        <dbReference type="ARBA" id="ARBA00022490"/>
    </source>
</evidence>
<dbReference type="EMBL" id="SMAB01000004">
    <property type="protein sequence ID" value="TCS83518.1"/>
    <property type="molecule type" value="Genomic_DNA"/>
</dbReference>
<evidence type="ECO:0000256" key="6">
    <source>
        <dbReference type="ARBA" id="ARBA00022598"/>
    </source>
</evidence>
<dbReference type="SUPFAM" id="SSF55681">
    <property type="entry name" value="Class II aaRS and biotin synthetases"/>
    <property type="match status" value="1"/>
</dbReference>
<dbReference type="InterPro" id="IPR036690">
    <property type="entry name" value="Fdx_antiC-bd_sf"/>
</dbReference>
<feature type="binding site" evidence="15">
    <location>
        <position position="461"/>
    </location>
    <ligand>
        <name>Mg(2+)</name>
        <dbReference type="ChEBI" id="CHEBI:18420"/>
        <note>shared with alpha subunit</note>
    </ligand>
</feature>
<dbReference type="AlphaFoldDB" id="A0A4R3KJY4"/>
<comment type="similarity">
    <text evidence="2 15">Belongs to the phenylalanyl-tRNA synthetase beta subunit family. Type 1 subfamily.</text>
</comment>
<dbReference type="InterPro" id="IPR002547">
    <property type="entry name" value="tRNA-bd_dom"/>
</dbReference>
<evidence type="ECO:0000256" key="9">
    <source>
        <dbReference type="ARBA" id="ARBA00022840"/>
    </source>
</evidence>
<evidence type="ECO:0000256" key="3">
    <source>
        <dbReference type="ARBA" id="ARBA00011209"/>
    </source>
</evidence>
<feature type="domain" description="TRNA-binding" evidence="17">
    <location>
        <begin position="40"/>
        <end position="155"/>
    </location>
</feature>
<dbReference type="Pfam" id="PF03147">
    <property type="entry name" value="FDX-ACB"/>
    <property type="match status" value="1"/>
</dbReference>
<dbReference type="SMART" id="SM00896">
    <property type="entry name" value="FDX-ACB"/>
    <property type="match status" value="1"/>
</dbReference>
<dbReference type="SMART" id="SM00874">
    <property type="entry name" value="B5"/>
    <property type="match status" value="1"/>
</dbReference>
<evidence type="ECO:0000256" key="10">
    <source>
        <dbReference type="ARBA" id="ARBA00022842"/>
    </source>
</evidence>
<dbReference type="NCBIfam" id="NF045760">
    <property type="entry name" value="YtpR"/>
    <property type="match status" value="1"/>
</dbReference>
<dbReference type="GO" id="GO:0000049">
    <property type="term" value="F:tRNA binding"/>
    <property type="evidence" value="ECO:0007669"/>
    <property type="project" value="UniProtKB-UniRule"/>
</dbReference>
<dbReference type="SUPFAM" id="SSF56037">
    <property type="entry name" value="PheT/TilS domain"/>
    <property type="match status" value="1"/>
</dbReference>
<keyword evidence="13 15" id="KW-0030">Aminoacyl-tRNA synthetase</keyword>
<dbReference type="GO" id="GO:0005524">
    <property type="term" value="F:ATP binding"/>
    <property type="evidence" value="ECO:0007669"/>
    <property type="project" value="UniProtKB-UniRule"/>
</dbReference>
<keyword evidence="8 15" id="KW-0547">Nucleotide-binding</keyword>
<keyword evidence="11 16" id="KW-0694">RNA-binding</keyword>
<dbReference type="InterPro" id="IPR020825">
    <property type="entry name" value="Phe-tRNA_synthase-like_B3/B4"/>
</dbReference>
<dbReference type="GO" id="GO:0006432">
    <property type="term" value="P:phenylalanyl-tRNA aminoacylation"/>
    <property type="evidence" value="ECO:0007669"/>
    <property type="project" value="UniProtKB-UniRule"/>
</dbReference>
<keyword evidence="5 16" id="KW-0820">tRNA-binding</keyword>
<dbReference type="InterPro" id="IPR005146">
    <property type="entry name" value="B3/B4_tRNA-bd"/>
</dbReference>
<dbReference type="Proteomes" id="UP000295788">
    <property type="component" value="Unassembled WGS sequence"/>
</dbReference>
<comment type="caution">
    <text evidence="20">The sequence shown here is derived from an EMBL/GenBank/DDBJ whole genome shotgun (WGS) entry which is preliminary data.</text>
</comment>
<dbReference type="RefSeq" id="WP_132767419.1">
    <property type="nucleotide sequence ID" value="NZ_SMAB01000004.1"/>
</dbReference>
<dbReference type="Pfam" id="PF03484">
    <property type="entry name" value="B5"/>
    <property type="match status" value="1"/>
</dbReference>
<dbReference type="PROSITE" id="PS50886">
    <property type="entry name" value="TRBD"/>
    <property type="match status" value="1"/>
</dbReference>
<dbReference type="InterPro" id="IPR045864">
    <property type="entry name" value="aa-tRNA-synth_II/BPL/LPL"/>
</dbReference>
<dbReference type="PANTHER" id="PTHR10947:SF0">
    <property type="entry name" value="PHENYLALANINE--TRNA LIGASE BETA SUBUNIT"/>
    <property type="match status" value="1"/>
</dbReference>
<evidence type="ECO:0000256" key="12">
    <source>
        <dbReference type="ARBA" id="ARBA00022917"/>
    </source>
</evidence>
<dbReference type="InterPro" id="IPR033714">
    <property type="entry name" value="tRNA_bind_bactPheRS"/>
</dbReference>
<evidence type="ECO:0000256" key="15">
    <source>
        <dbReference type="HAMAP-Rule" id="MF_00283"/>
    </source>
</evidence>
<keyword evidence="6 15" id="KW-0436">Ligase</keyword>
<keyword evidence="7 15" id="KW-0479">Metal-binding</keyword>
<dbReference type="Pfam" id="PF03483">
    <property type="entry name" value="B3_4"/>
    <property type="match status" value="1"/>
</dbReference>
<dbReference type="Pfam" id="PF17759">
    <property type="entry name" value="tRNA_synthFbeta"/>
    <property type="match status" value="1"/>
</dbReference>
<accession>A0A4R3KJY4</accession>
<dbReference type="Pfam" id="PF01588">
    <property type="entry name" value="tRNA_bind"/>
    <property type="match status" value="1"/>
</dbReference>
<dbReference type="EC" id="6.1.1.20" evidence="15"/>
<comment type="cofactor">
    <cofactor evidence="15">
        <name>Mg(2+)</name>
        <dbReference type="ChEBI" id="CHEBI:18420"/>
    </cofactor>
    <text evidence="15">Binds 2 magnesium ions per tetramer.</text>
</comment>
<dbReference type="Gene3D" id="3.30.56.10">
    <property type="match status" value="2"/>
</dbReference>
<dbReference type="CDD" id="cd00769">
    <property type="entry name" value="PheRS_beta_core"/>
    <property type="match status" value="1"/>
</dbReference>
<dbReference type="GO" id="GO:0004826">
    <property type="term" value="F:phenylalanine-tRNA ligase activity"/>
    <property type="evidence" value="ECO:0007669"/>
    <property type="project" value="UniProtKB-UniRule"/>
</dbReference>
<evidence type="ECO:0000313" key="20">
    <source>
        <dbReference type="EMBL" id="TCS83518.1"/>
    </source>
</evidence>
<dbReference type="SUPFAM" id="SSF50249">
    <property type="entry name" value="Nucleic acid-binding proteins"/>
    <property type="match status" value="1"/>
</dbReference>
<evidence type="ECO:0000259" key="19">
    <source>
        <dbReference type="PROSITE" id="PS51483"/>
    </source>
</evidence>
<dbReference type="PROSITE" id="PS51483">
    <property type="entry name" value="B5"/>
    <property type="match status" value="1"/>
</dbReference>
<evidence type="ECO:0000256" key="2">
    <source>
        <dbReference type="ARBA" id="ARBA00008653"/>
    </source>
</evidence>
<dbReference type="GO" id="GO:0009328">
    <property type="term" value="C:phenylalanine-tRNA ligase complex"/>
    <property type="evidence" value="ECO:0007669"/>
    <property type="project" value="TreeGrafter"/>
</dbReference>
<dbReference type="InterPro" id="IPR045060">
    <property type="entry name" value="Phe-tRNA-ligase_IIc_bsu"/>
</dbReference>
<dbReference type="FunFam" id="3.30.56.10:FF:000002">
    <property type="entry name" value="Phenylalanine--tRNA ligase beta subunit"/>
    <property type="match status" value="1"/>
</dbReference>
<dbReference type="Gene3D" id="3.30.930.10">
    <property type="entry name" value="Bira Bifunctional Protein, Domain 2"/>
    <property type="match status" value="1"/>
</dbReference>
<dbReference type="Gene3D" id="2.40.50.140">
    <property type="entry name" value="Nucleic acid-binding proteins"/>
    <property type="match status" value="1"/>
</dbReference>
<keyword evidence="10 15" id="KW-0460">Magnesium</keyword>
<dbReference type="GO" id="GO:0000287">
    <property type="term" value="F:magnesium ion binding"/>
    <property type="evidence" value="ECO:0007669"/>
    <property type="project" value="UniProtKB-UniRule"/>
</dbReference>
<name>A0A4R3KJY4_9BACI</name>
<keyword evidence="12 15" id="KW-0648">Protein biosynthesis</keyword>
<evidence type="ECO:0000256" key="11">
    <source>
        <dbReference type="ARBA" id="ARBA00022884"/>
    </source>
</evidence>
<dbReference type="Gene3D" id="3.30.70.380">
    <property type="entry name" value="Ferrodoxin-fold anticodon-binding domain"/>
    <property type="match status" value="1"/>
</dbReference>
<evidence type="ECO:0000256" key="13">
    <source>
        <dbReference type="ARBA" id="ARBA00023146"/>
    </source>
</evidence>